<feature type="chain" id="PRO_5035145397" evidence="1">
    <location>
        <begin position="26"/>
        <end position="116"/>
    </location>
</feature>
<name>A0A8J6XH15_9CYAN</name>
<organism evidence="2 3">
    <name type="scientific">Iningainema tapete BLCC-T55</name>
    <dbReference type="NCBI Taxonomy" id="2748662"/>
    <lineage>
        <taxon>Bacteria</taxon>
        <taxon>Bacillati</taxon>
        <taxon>Cyanobacteriota</taxon>
        <taxon>Cyanophyceae</taxon>
        <taxon>Nostocales</taxon>
        <taxon>Scytonemataceae</taxon>
        <taxon>Iningainema tapete</taxon>
    </lineage>
</organism>
<accession>A0A8J6XH15</accession>
<keyword evidence="3" id="KW-1185">Reference proteome</keyword>
<protein>
    <submittedName>
        <fullName evidence="2">Uncharacterized protein</fullName>
    </submittedName>
</protein>
<dbReference type="EMBL" id="JACXAE010000049">
    <property type="protein sequence ID" value="MBD2773140.1"/>
    <property type="molecule type" value="Genomic_DNA"/>
</dbReference>
<dbReference type="RefSeq" id="WP_190828564.1">
    <property type="nucleotide sequence ID" value="NZ_CAWPPI010000049.1"/>
</dbReference>
<gene>
    <name evidence="2" type="ORF">ICL16_13965</name>
</gene>
<evidence type="ECO:0000256" key="1">
    <source>
        <dbReference type="SAM" id="SignalP"/>
    </source>
</evidence>
<reference evidence="2" key="1">
    <citation type="submission" date="2020-09" db="EMBL/GenBank/DDBJ databases">
        <title>Iningainema tapete sp. nov. (Scytonemataceae, Cyanobacteria) from greenhouses in central Florida (USA) produces two types of nodularin with biosynthetic potential for microcystin-LR and anabaenopeptins.</title>
        <authorList>
            <person name="Berthold D.E."/>
            <person name="Lefler F.W."/>
            <person name="Huang I.-S."/>
            <person name="Abdulla H."/>
            <person name="Zimba P.V."/>
            <person name="Laughinghouse H.D. IV."/>
        </authorList>
    </citation>
    <scope>NUCLEOTIDE SEQUENCE</scope>
    <source>
        <strain evidence="2">BLCCT55</strain>
    </source>
</reference>
<comment type="caution">
    <text evidence="2">The sequence shown here is derived from an EMBL/GenBank/DDBJ whole genome shotgun (WGS) entry which is preliminary data.</text>
</comment>
<dbReference type="AlphaFoldDB" id="A0A8J6XH15"/>
<feature type="signal peptide" evidence="1">
    <location>
        <begin position="1"/>
        <end position="25"/>
    </location>
</feature>
<evidence type="ECO:0000313" key="3">
    <source>
        <dbReference type="Proteomes" id="UP000629098"/>
    </source>
</evidence>
<proteinExistence type="predicted"/>
<keyword evidence="1" id="KW-0732">Signal</keyword>
<evidence type="ECO:0000313" key="2">
    <source>
        <dbReference type="EMBL" id="MBD2773140.1"/>
    </source>
</evidence>
<sequence>MLTKKSISLFTISALLVLPVGIASAGEIDLETDNVRLTIDQDGDIQVQNAQPRAVIVPNRTPASVRLRKNGAYRVLKYPGRTAVVCRATGTKRTSTLRSRSTINRTQTATSTTICQ</sequence>
<dbReference type="Proteomes" id="UP000629098">
    <property type="component" value="Unassembled WGS sequence"/>
</dbReference>